<evidence type="ECO:0000256" key="1">
    <source>
        <dbReference type="SAM" id="MobiDB-lite"/>
    </source>
</evidence>
<name>A0A853PRE8_BACFG</name>
<dbReference type="EMBL" id="LIDT01000035">
    <property type="protein sequence ID" value="OCR29012.1"/>
    <property type="molecule type" value="Genomic_DNA"/>
</dbReference>
<evidence type="ECO:0000313" key="3">
    <source>
        <dbReference type="Proteomes" id="UP000093197"/>
    </source>
</evidence>
<sequence length="70" mass="7591">MQFVGERELPQDDKYPGEVTVKDTLNTPKIVFTHKVKMCDTAYGEELSIDRDTVTKAGSGTGGKGGSLLE</sequence>
<gene>
    <name evidence="2" type="ORF">AC094_34410</name>
</gene>
<protein>
    <submittedName>
        <fullName evidence="2">Uncharacterized protein</fullName>
    </submittedName>
</protein>
<comment type="caution">
    <text evidence="2">The sequence shown here is derived from an EMBL/GenBank/DDBJ whole genome shotgun (WGS) entry which is preliminary data.</text>
</comment>
<dbReference type="Proteomes" id="UP000093197">
    <property type="component" value="Unassembled WGS sequence"/>
</dbReference>
<evidence type="ECO:0000313" key="2">
    <source>
        <dbReference type="EMBL" id="OCR29012.1"/>
    </source>
</evidence>
<proteinExistence type="predicted"/>
<accession>A0A853PRE8</accession>
<reference evidence="2 3" key="1">
    <citation type="journal article" date="2016" name="PLoS ONE">
        <title>Genomic Diversity of Enterotoxigenic Strains of Bacteroides fragilis.</title>
        <authorList>
            <person name="Pierce J.V."/>
            <person name="Bernstein H.D."/>
        </authorList>
    </citation>
    <scope>NUCLEOTIDE SEQUENCE [LARGE SCALE GENOMIC DNA]</scope>
    <source>
        <strain evidence="2 3">20793-3</strain>
    </source>
</reference>
<organism evidence="2 3">
    <name type="scientific">Bacteroides fragilis</name>
    <dbReference type="NCBI Taxonomy" id="817"/>
    <lineage>
        <taxon>Bacteria</taxon>
        <taxon>Pseudomonadati</taxon>
        <taxon>Bacteroidota</taxon>
        <taxon>Bacteroidia</taxon>
        <taxon>Bacteroidales</taxon>
        <taxon>Bacteroidaceae</taxon>
        <taxon>Bacteroides</taxon>
    </lineage>
</organism>
<feature type="compositionally biased region" description="Basic and acidic residues" evidence="1">
    <location>
        <begin position="1"/>
        <end position="16"/>
    </location>
</feature>
<dbReference type="AlphaFoldDB" id="A0A853PRE8"/>
<feature type="region of interest" description="Disordered" evidence="1">
    <location>
        <begin position="1"/>
        <end position="20"/>
    </location>
</feature>